<dbReference type="InterPro" id="IPR002213">
    <property type="entry name" value="UDP_glucos_trans"/>
</dbReference>
<proteinExistence type="inferred from homology"/>
<dbReference type="EMBL" id="JBBCAQ010000010">
    <property type="protein sequence ID" value="KAK7602124.1"/>
    <property type="molecule type" value="Genomic_DNA"/>
</dbReference>
<keyword evidence="2" id="KW-0328">Glycosyltransferase</keyword>
<dbReference type="InterPro" id="IPR050271">
    <property type="entry name" value="UDP-glycosyltransferase"/>
</dbReference>
<evidence type="ECO:0000256" key="3">
    <source>
        <dbReference type="ARBA" id="ARBA00022679"/>
    </source>
</evidence>
<dbReference type="AlphaFoldDB" id="A0AAN9TMZ5"/>
<dbReference type="PANTHER" id="PTHR48043:SF145">
    <property type="entry name" value="FI06409P-RELATED"/>
    <property type="match status" value="1"/>
</dbReference>
<dbReference type="Pfam" id="PF00201">
    <property type="entry name" value="UDPGT"/>
    <property type="match status" value="1"/>
</dbReference>
<dbReference type="GO" id="GO:0008194">
    <property type="term" value="F:UDP-glycosyltransferase activity"/>
    <property type="evidence" value="ECO:0007669"/>
    <property type="project" value="InterPro"/>
</dbReference>
<keyword evidence="3" id="KW-0808">Transferase</keyword>
<comment type="caution">
    <text evidence="4">The sequence shown here is derived from an EMBL/GenBank/DDBJ whole genome shotgun (WGS) entry which is preliminary data.</text>
</comment>
<evidence type="ECO:0000313" key="5">
    <source>
        <dbReference type="Proteomes" id="UP001367676"/>
    </source>
</evidence>
<evidence type="ECO:0000313" key="4">
    <source>
        <dbReference type="EMBL" id="KAK7602124.1"/>
    </source>
</evidence>
<accession>A0AAN9TMZ5</accession>
<evidence type="ECO:0008006" key="6">
    <source>
        <dbReference type="Google" id="ProtNLM"/>
    </source>
</evidence>
<gene>
    <name evidence="4" type="ORF">V9T40_009565</name>
</gene>
<evidence type="ECO:0000256" key="1">
    <source>
        <dbReference type="ARBA" id="ARBA00009995"/>
    </source>
</evidence>
<dbReference type="PANTHER" id="PTHR48043">
    <property type="entry name" value="EG:EG0003.4 PROTEIN-RELATED"/>
    <property type="match status" value="1"/>
</dbReference>
<dbReference type="SUPFAM" id="SSF53756">
    <property type="entry name" value="UDP-Glycosyltransferase/glycogen phosphorylase"/>
    <property type="match status" value="2"/>
</dbReference>
<keyword evidence="5" id="KW-1185">Reference proteome</keyword>
<comment type="similarity">
    <text evidence="1">Belongs to the UDP-glycosyltransferase family.</text>
</comment>
<sequence>MRPSFAEQGRAKRWQVECGEKNCEPYFYGQQSVASRLQPTTCATTTDELVASNTTEQFEGSMVGWMDRWMDEHEAIDKRGLLVVDVTNARSYFDFFALSRRFSFIGRKLVRQEIRNLRRRLDANEKLPSLSPSPLHPLRRVGRNSLRRVSRRYADRTATPVLPFGRRQNSSHIGVARTEDARLFDRSSASPKVDHCNHVRSDPEGFGKSEKSVVSAVLCWTTLLASPDGVSPYRILGVFPHQGYSHFMMFEPLMLELASRGHQVVVLSRFPRADKVENYEVVDVSVANQAHVSALSFDMFSSTSSSSGVQLTAKRSVDVRTSSITRIAIGSIQGSPPQPPLHGTAFVRAIKSIFLNRTEEVYRTSNFRKFWESDEQFDAVLVESFNTRAFFSFAYRFDAPLVAISSCNMMPWTTYDAANPLNPSYIPFILSYHANRMNFVQRLANTGLLAVALLWYELVFDAHSERLKHQYLSGATQIPALRQLARNASLVLVNAHFSSNGARPLVPAVIDVGGLYLKPSKAIVPQTRLAGSAAILALTLHNARSHFVAFEPLLARLIQAGHNVTIVAHHQLRWKPPGAAYHYVPLGDDDRTSRLPIPAVKRTTPLSELRLLRTLNVRYARFLRNDQLRRLTDGEDGGHHFDLVLADTFISRLALPFVNQLAAPFILVSSTDLFPHTACNLAAACLNPAHELWPHSGLADRTAFASRLRNAVEMWISTVWLDSIVDADSHARAQKFSSSSPRLSLKDIERRASLVLLHSHFSFGNGKSLSPNIVEVGGLAINVPRPLPPARQFYSGFAKERIRLYDQVNYYSLDRAARPPKRITVRGPHYITRICSI</sequence>
<evidence type="ECO:0000256" key="2">
    <source>
        <dbReference type="ARBA" id="ARBA00022676"/>
    </source>
</evidence>
<organism evidence="4 5">
    <name type="scientific">Parthenolecanium corni</name>
    <dbReference type="NCBI Taxonomy" id="536013"/>
    <lineage>
        <taxon>Eukaryota</taxon>
        <taxon>Metazoa</taxon>
        <taxon>Ecdysozoa</taxon>
        <taxon>Arthropoda</taxon>
        <taxon>Hexapoda</taxon>
        <taxon>Insecta</taxon>
        <taxon>Pterygota</taxon>
        <taxon>Neoptera</taxon>
        <taxon>Paraneoptera</taxon>
        <taxon>Hemiptera</taxon>
        <taxon>Sternorrhyncha</taxon>
        <taxon>Coccoidea</taxon>
        <taxon>Coccidae</taxon>
        <taxon>Parthenolecanium</taxon>
    </lineage>
</organism>
<name>A0AAN9TMZ5_9HEMI</name>
<dbReference type="Gene3D" id="3.40.50.2000">
    <property type="entry name" value="Glycogen Phosphorylase B"/>
    <property type="match status" value="2"/>
</dbReference>
<dbReference type="Proteomes" id="UP001367676">
    <property type="component" value="Unassembled WGS sequence"/>
</dbReference>
<protein>
    <recommendedName>
        <fullName evidence="6">Glycosyltransferase</fullName>
    </recommendedName>
</protein>
<reference evidence="4 5" key="1">
    <citation type="submission" date="2024-03" db="EMBL/GenBank/DDBJ databases">
        <title>Adaptation during the transition from Ophiocordyceps entomopathogen to insect associate is accompanied by gene loss and intensified selection.</title>
        <authorList>
            <person name="Ward C.M."/>
            <person name="Onetto C.A."/>
            <person name="Borneman A.R."/>
        </authorList>
    </citation>
    <scope>NUCLEOTIDE SEQUENCE [LARGE SCALE GENOMIC DNA]</scope>
    <source>
        <strain evidence="4">AWRI1</strain>
        <tissue evidence="4">Single Adult Female</tissue>
    </source>
</reference>